<gene>
    <name evidence="1" type="ORF">H2B05_00580</name>
</gene>
<reference evidence="1 2" key="1">
    <citation type="journal article" date="2020" name="Appl. Environ. Microbiol.">
        <title>Genomic Characteristics of a Novel Species of Ammonia-Oxidizing Archaea from the Jiulong River Estuary.</title>
        <authorList>
            <person name="Zou D."/>
            <person name="Wan R."/>
            <person name="Han L."/>
            <person name="Xu M.N."/>
            <person name="Liu Y."/>
            <person name="Liu H."/>
            <person name="Kao S.J."/>
            <person name="Li M."/>
        </authorList>
    </citation>
    <scope>NUCLEOTIDE SEQUENCE [LARGE SCALE GENOMIC DNA]</scope>
    <source>
        <strain evidence="1">W2bin3</strain>
    </source>
</reference>
<accession>A0AC60W1E4</accession>
<dbReference type="EMBL" id="JACENC010000026">
    <property type="protein sequence ID" value="MBA4453425.1"/>
    <property type="molecule type" value="Genomic_DNA"/>
</dbReference>
<organism evidence="1 2">
    <name type="scientific">Candidatus Nitrosomaritimum aestuariumsis</name>
    <dbReference type="NCBI Taxonomy" id="3342354"/>
    <lineage>
        <taxon>Archaea</taxon>
        <taxon>Nitrososphaerota</taxon>
        <taxon>Nitrososphaeria</taxon>
        <taxon>Nitrosopumilales</taxon>
        <taxon>Nitrosopumilaceae</taxon>
        <taxon>Candidatus Nitrosomaritimum</taxon>
    </lineage>
</organism>
<dbReference type="Proteomes" id="UP000526786">
    <property type="component" value="Unassembled WGS sequence"/>
</dbReference>
<proteinExistence type="predicted"/>
<comment type="caution">
    <text evidence="1">The sequence shown here is derived from an EMBL/GenBank/DDBJ whole genome shotgun (WGS) entry which is preliminary data.</text>
</comment>
<protein>
    <submittedName>
        <fullName evidence="1">PEFG-CTERM sorting domain-containing protein</fullName>
    </submittedName>
</protein>
<name>A0AC60W1E4_9ARCH</name>
<evidence type="ECO:0000313" key="2">
    <source>
        <dbReference type="Proteomes" id="UP000526786"/>
    </source>
</evidence>
<sequence>MLIPVSNAYAEHVLFNEAYGQFLDISQLEAETESFVFDDVTYTLYYGYHGSLDSSMTELFEEPVVNEIIINQERKSIEVAFEEVPDATDFWVRIPFEVLTAEKEQYQVLVNGEDTGYDLMKMPDAYVVGLIITEDTEHVEIIGTQVIPEFGTIAILVLGVSIVGIIYATRRSSFATGWTRIN</sequence>
<evidence type="ECO:0000313" key="1">
    <source>
        <dbReference type="EMBL" id="MBA4453425.1"/>
    </source>
</evidence>